<dbReference type="GeneID" id="97857714"/>
<dbReference type="SUPFAM" id="SSF143880">
    <property type="entry name" value="NE0471 N-terminal domain-like"/>
    <property type="match status" value="1"/>
</dbReference>
<reference evidence="1 2" key="1">
    <citation type="submission" date="2021-03" db="EMBL/GenBank/DDBJ databases">
        <title>Plant growth promoting bacteria isolated from wild legumes nodules and trapping Phaseolus vulgaris L. nodules in the center and southern Mexico.</title>
        <authorList>
            <person name="Estrada P."/>
        </authorList>
    </citation>
    <scope>NUCLEOTIDE SEQUENCE [LARGE SCALE GENOMIC DNA]</scope>
    <source>
        <strain evidence="1 2">MaGu-431</strain>
    </source>
</reference>
<dbReference type="Pfam" id="PF10387">
    <property type="entry name" value="DUF2442"/>
    <property type="match status" value="1"/>
</dbReference>
<organism evidence="1 2">
    <name type="scientific">Aeromonas sanarellii</name>
    <dbReference type="NCBI Taxonomy" id="633415"/>
    <lineage>
        <taxon>Bacteria</taxon>
        <taxon>Pseudomonadati</taxon>
        <taxon>Pseudomonadota</taxon>
        <taxon>Gammaproteobacteria</taxon>
        <taxon>Aeromonadales</taxon>
        <taxon>Aeromonadaceae</taxon>
        <taxon>Aeromonas</taxon>
    </lineage>
</organism>
<dbReference type="InterPro" id="IPR018841">
    <property type="entry name" value="DUF2442"/>
</dbReference>
<dbReference type="RefSeq" id="WP_042077515.1">
    <property type="nucleotide sequence ID" value="NZ_CAWMGK010000053.1"/>
</dbReference>
<evidence type="ECO:0000313" key="2">
    <source>
        <dbReference type="Proteomes" id="UP000666661"/>
    </source>
</evidence>
<dbReference type="InterPro" id="IPR036782">
    <property type="entry name" value="NE0471-like_N"/>
</dbReference>
<accession>A0ABS4B7U8</accession>
<protein>
    <submittedName>
        <fullName evidence="1">DUF2442 domain-containing protein</fullName>
    </submittedName>
</protein>
<dbReference type="EMBL" id="JAGIQF010000003">
    <property type="protein sequence ID" value="MBP0602796.1"/>
    <property type="molecule type" value="Genomic_DNA"/>
</dbReference>
<dbReference type="Gene3D" id="3.30.2020.10">
    <property type="entry name" value="NE0471-like N-terminal domain"/>
    <property type="match status" value="1"/>
</dbReference>
<keyword evidence="2" id="KW-1185">Reference proteome</keyword>
<dbReference type="Proteomes" id="UP000666661">
    <property type="component" value="Unassembled WGS sequence"/>
</dbReference>
<sequence>MPVFIDVEYLRGWCLFVVLSDGVTGVLDLTPWRHQPLFAAIDTERRFARVFINRRHQLEWPAGCTLSAQEVYHLILPIDERDAFHDRNAH</sequence>
<comment type="caution">
    <text evidence="1">The sequence shown here is derived from an EMBL/GenBank/DDBJ whole genome shotgun (WGS) entry which is preliminary data.</text>
</comment>
<evidence type="ECO:0000313" key="1">
    <source>
        <dbReference type="EMBL" id="MBP0602796.1"/>
    </source>
</evidence>
<proteinExistence type="predicted"/>
<name>A0ABS4B7U8_9GAMM</name>
<gene>
    <name evidence="1" type="ORF">J8I01_09775</name>
</gene>